<evidence type="ECO:0000313" key="2">
    <source>
        <dbReference type="Proteomes" id="UP000626244"/>
    </source>
</evidence>
<name>A0A8J3F093_9BACI</name>
<dbReference type="EMBL" id="BMHB01000001">
    <property type="protein sequence ID" value="GGI11689.1"/>
    <property type="molecule type" value="Genomic_DNA"/>
</dbReference>
<evidence type="ECO:0000313" key="1">
    <source>
        <dbReference type="EMBL" id="GGI11689.1"/>
    </source>
</evidence>
<dbReference type="AlphaFoldDB" id="A0A8J3F093"/>
<keyword evidence="2" id="KW-1185">Reference proteome</keyword>
<sequence>MEKAFFVIKSKNAIYWNRVEGLGMRIVNKSEYEMKVELKDVQLMEKKKPIWGFSL</sequence>
<protein>
    <submittedName>
        <fullName evidence="1">Uncharacterized protein</fullName>
    </submittedName>
</protein>
<reference evidence="2" key="1">
    <citation type="journal article" date="2019" name="Int. J. Syst. Evol. Microbiol.">
        <title>The Global Catalogue of Microorganisms (GCM) 10K type strain sequencing project: providing services to taxonomists for standard genome sequencing and annotation.</title>
        <authorList>
            <consortium name="The Broad Institute Genomics Platform"/>
            <consortium name="The Broad Institute Genome Sequencing Center for Infectious Disease"/>
            <person name="Wu L."/>
            <person name="Ma J."/>
        </authorList>
    </citation>
    <scope>NUCLEOTIDE SEQUENCE [LARGE SCALE GENOMIC DNA]</scope>
    <source>
        <strain evidence="2">CGMCC 1.14993</strain>
    </source>
</reference>
<gene>
    <name evidence="1" type="ORF">GCM10007380_09100</name>
</gene>
<accession>A0A8J3F093</accession>
<proteinExistence type="predicted"/>
<organism evidence="1 2">
    <name type="scientific">Gottfriedia solisilvae</name>
    <dbReference type="NCBI Taxonomy" id="1516104"/>
    <lineage>
        <taxon>Bacteria</taxon>
        <taxon>Bacillati</taxon>
        <taxon>Bacillota</taxon>
        <taxon>Bacilli</taxon>
        <taxon>Bacillales</taxon>
        <taxon>Bacillaceae</taxon>
        <taxon>Gottfriedia</taxon>
    </lineage>
</organism>
<comment type="caution">
    <text evidence="1">The sequence shown here is derived from an EMBL/GenBank/DDBJ whole genome shotgun (WGS) entry which is preliminary data.</text>
</comment>
<dbReference type="Proteomes" id="UP000626244">
    <property type="component" value="Unassembled WGS sequence"/>
</dbReference>